<evidence type="ECO:0000313" key="3">
    <source>
        <dbReference type="Proteomes" id="UP000294581"/>
    </source>
</evidence>
<evidence type="ECO:0000313" key="2">
    <source>
        <dbReference type="EMBL" id="TDY42167.1"/>
    </source>
</evidence>
<reference evidence="2 3" key="1">
    <citation type="submission" date="2019-03" db="EMBL/GenBank/DDBJ databases">
        <title>Genomic Encyclopedia of Type Strains, Phase IV (KMG-IV): sequencing the most valuable type-strain genomes for metagenomic binning, comparative biology and taxonomic classification.</title>
        <authorList>
            <person name="Goeker M."/>
        </authorList>
    </citation>
    <scope>NUCLEOTIDE SEQUENCE [LARGE SCALE GENOMIC DNA]</scope>
    <source>
        <strain evidence="2 3">DSM 17974</strain>
    </source>
</reference>
<sequence length="414" mass="46477">MYRAIVFTSASIPIWQPTVHSMLRHGWRGEDISLVMLDNTAKLPQVTGRLGTAAWSLEEFARTIDHNTMYVLLCAGERLAEGATFEWFAAQAHRVVTIRHDDGMGSRVLAIRGDALLACWKRAAYLLRVDPVSALCAWAESVLNNETCILASRSLSSARCDRLLQDYRFQLAQAPRSRNSVWPTVAIALVNHNMRPHVSMALASIEAQIDDLAEVWLVDDGSSDGSQTLLQAFSERVCCASLVSLPQNVGKARAANVALQQIQTDFILELDADDWLDPGAVRTIRSHLSNLDGEIDMLYGNMRNWRIDSRGAYRVTGLQKGGPLQTTKQLALCRFPLGPRVYRTSTLKTVGGFPILSFANGRLYEDVALIRELLEVGRIEYRDFTVYNRLLHRHSITHQHVNLWPAFVDMYLTR</sequence>
<evidence type="ECO:0000259" key="1">
    <source>
        <dbReference type="Pfam" id="PF00535"/>
    </source>
</evidence>
<proteinExistence type="predicted"/>
<comment type="caution">
    <text evidence="2">The sequence shown here is derived from an EMBL/GenBank/DDBJ whole genome shotgun (WGS) entry which is preliminary data.</text>
</comment>
<keyword evidence="3" id="KW-1185">Reference proteome</keyword>
<dbReference type="AlphaFoldDB" id="A0A4R8LGD7"/>
<protein>
    <submittedName>
        <fullName evidence="2">Glycosyl transferase family 2</fullName>
    </submittedName>
</protein>
<dbReference type="InterPro" id="IPR029044">
    <property type="entry name" value="Nucleotide-diphossugar_trans"/>
</dbReference>
<dbReference type="SUPFAM" id="SSF53448">
    <property type="entry name" value="Nucleotide-diphospho-sugar transferases"/>
    <property type="match status" value="1"/>
</dbReference>
<feature type="domain" description="Glycosyltransferase 2-like" evidence="1">
    <location>
        <begin position="190"/>
        <end position="290"/>
    </location>
</feature>
<accession>A0A4R8LGD7</accession>
<organism evidence="2 3">
    <name type="scientific">Alicyclobacillus sacchari</name>
    <dbReference type="NCBI Taxonomy" id="392010"/>
    <lineage>
        <taxon>Bacteria</taxon>
        <taxon>Bacillati</taxon>
        <taxon>Bacillota</taxon>
        <taxon>Bacilli</taxon>
        <taxon>Bacillales</taxon>
        <taxon>Alicyclobacillaceae</taxon>
        <taxon>Alicyclobacillus</taxon>
    </lineage>
</organism>
<dbReference type="InterPro" id="IPR001173">
    <property type="entry name" value="Glyco_trans_2-like"/>
</dbReference>
<dbReference type="OrthoDB" id="396512at2"/>
<keyword evidence="2" id="KW-0808">Transferase</keyword>
<name>A0A4R8LGD7_9BACL</name>
<dbReference type="Proteomes" id="UP000294581">
    <property type="component" value="Unassembled WGS sequence"/>
</dbReference>
<dbReference type="PANTHER" id="PTHR43685">
    <property type="entry name" value="GLYCOSYLTRANSFERASE"/>
    <property type="match status" value="1"/>
</dbReference>
<dbReference type="Gene3D" id="3.90.550.10">
    <property type="entry name" value="Spore Coat Polysaccharide Biosynthesis Protein SpsA, Chain A"/>
    <property type="match status" value="1"/>
</dbReference>
<dbReference type="PANTHER" id="PTHR43685:SF2">
    <property type="entry name" value="GLYCOSYLTRANSFERASE 2-LIKE DOMAIN-CONTAINING PROTEIN"/>
    <property type="match status" value="1"/>
</dbReference>
<dbReference type="CDD" id="cd00761">
    <property type="entry name" value="Glyco_tranf_GTA_type"/>
    <property type="match status" value="1"/>
</dbReference>
<dbReference type="RefSeq" id="WP_134160938.1">
    <property type="nucleotide sequence ID" value="NZ_BSUS01000001.1"/>
</dbReference>
<dbReference type="GO" id="GO:0016740">
    <property type="term" value="F:transferase activity"/>
    <property type="evidence" value="ECO:0007669"/>
    <property type="project" value="UniProtKB-KW"/>
</dbReference>
<dbReference type="Pfam" id="PF00535">
    <property type="entry name" value="Glycos_transf_2"/>
    <property type="match status" value="1"/>
</dbReference>
<dbReference type="EMBL" id="SORF01000017">
    <property type="protein sequence ID" value="TDY42167.1"/>
    <property type="molecule type" value="Genomic_DNA"/>
</dbReference>
<dbReference type="InterPro" id="IPR050834">
    <property type="entry name" value="Glycosyltransf_2"/>
</dbReference>
<gene>
    <name evidence="2" type="ORF">C7445_11716</name>
</gene>
<dbReference type="GO" id="GO:0044010">
    <property type="term" value="P:single-species biofilm formation"/>
    <property type="evidence" value="ECO:0007669"/>
    <property type="project" value="TreeGrafter"/>
</dbReference>